<evidence type="ECO:0000313" key="11">
    <source>
        <dbReference type="Proteomes" id="UP000029120"/>
    </source>
</evidence>
<dbReference type="SUPFAM" id="SSF101936">
    <property type="entry name" value="DNA-binding pseudobarrel domain"/>
    <property type="match status" value="3"/>
</dbReference>
<keyword evidence="3" id="KW-0677">Repeat</keyword>
<accession>A0A087H8N8</accession>
<dbReference type="OrthoDB" id="1724197at2759"/>
<sequence>MENGSTSSPKTPHFFKPLLPGFHSHLNIPIAFFSKHLERTRNESSVVVNLRSDVSDGIWEVKMDGQRLTQGWQNFATSHDLRVGDVLVFRHDGDLWFHVTAFGPSCCEIQYDDDDVIQISSDSDSEKDQYTREGEAGYSSDHSCFVARVTASNLSKDMLFLPMDFSRSNGLNGQCEIILLNEDGKPWRLPLGCHKPNGWVYIKSGWKSFCCANRQRANDSLTFKLVQNGKTPVLQLYTPYRFLTLTLTPYNLKSSIMRLPASFVKANGIEHARKITLVDRYGGKRTTCLKPEEKYGRIRLGKGWREFCEVNGVKTGESFELELIKEEEDTATHLLKINAEPLFRQTPMRVHDVIVRGNDKTKDNMIKAEVAALREATTLQELCDASEVANSNLRALGILYSVCIDFDSGPPELPGTTNVVIEVVECKSLPIINFNYDTSPKAEVAGVREATTLKELREASIVAQSNLRALGIFDSVSIEIYSELPSTTNVVFKVVESKTVIDFYRIPKVILSGFDFSVKSKNIFGYGDIWDGSVNYGDDASEFSLGMYFPRILGLRNPFTPRLHLSNQDWRKFSSYKERFLGVSLDLLSTEYHELVYTAGWRSLIDPSHAASKSIKRQLGHSMFSTLKYTFEVDERDSTLRPRSGYAFTSTSQIGGLAPNSLSLRFLKQEFDLRYAVPFGFYHAALNFGVSGGVIFPWGSGYQNCPSSLPERFFLGGDSSFVDILGGPSALWGFKNRGVGPNEPKSKGDDKRDFVGGDAAVTAFADLSFDLPVSWLRENGIHGHVFGCAGNAAKLSENEFRNFSGLKFLETCRTSVGAGIVWLTSLFRMEFNYCHVLKKQEHDRAGSGFSVSISKPS</sequence>
<comment type="subcellular location">
    <subcellularLocation>
        <location evidence="2">Membrane</location>
    </subcellularLocation>
    <subcellularLocation>
        <location evidence="1">Nucleus</location>
    </subcellularLocation>
</comment>
<evidence type="ECO:0000256" key="1">
    <source>
        <dbReference type="ARBA" id="ARBA00004123"/>
    </source>
</evidence>
<evidence type="ECO:0000256" key="7">
    <source>
        <dbReference type="ARBA" id="ARBA00023163"/>
    </source>
</evidence>
<dbReference type="FunFam" id="3.10.20.310:FF:000016">
    <property type="entry name" value="Outer membrane OMP85 family protein"/>
    <property type="match status" value="1"/>
</dbReference>
<reference evidence="11" key="1">
    <citation type="journal article" date="2015" name="Nat. Plants">
        <title>Genome expansion of Arabis alpina linked with retrotransposition and reduced symmetric DNA methylation.</title>
        <authorList>
            <person name="Willing E.M."/>
            <person name="Rawat V."/>
            <person name="Mandakova T."/>
            <person name="Maumus F."/>
            <person name="James G.V."/>
            <person name="Nordstroem K.J."/>
            <person name="Becker C."/>
            <person name="Warthmann N."/>
            <person name="Chica C."/>
            <person name="Szarzynska B."/>
            <person name="Zytnicki M."/>
            <person name="Albani M.C."/>
            <person name="Kiefer C."/>
            <person name="Bergonzi S."/>
            <person name="Castaings L."/>
            <person name="Mateos J.L."/>
            <person name="Berns M.C."/>
            <person name="Bujdoso N."/>
            <person name="Piofczyk T."/>
            <person name="de Lorenzo L."/>
            <person name="Barrero-Sicilia C."/>
            <person name="Mateos I."/>
            <person name="Piednoel M."/>
            <person name="Hagmann J."/>
            <person name="Chen-Min-Tao R."/>
            <person name="Iglesias-Fernandez R."/>
            <person name="Schuster S.C."/>
            <person name="Alonso-Blanco C."/>
            <person name="Roudier F."/>
            <person name="Carbonero P."/>
            <person name="Paz-Ares J."/>
            <person name="Davis S.J."/>
            <person name="Pecinka A."/>
            <person name="Quesneville H."/>
            <person name="Colot V."/>
            <person name="Lysak M.A."/>
            <person name="Weigel D."/>
            <person name="Coupland G."/>
            <person name="Schneeberger K."/>
        </authorList>
    </citation>
    <scope>NUCLEOTIDE SEQUENCE [LARGE SCALE GENOMIC DNA]</scope>
    <source>
        <strain evidence="11">cv. Pajares</strain>
    </source>
</reference>
<organism evidence="10 11">
    <name type="scientific">Arabis alpina</name>
    <name type="common">Alpine rock-cress</name>
    <dbReference type="NCBI Taxonomy" id="50452"/>
    <lineage>
        <taxon>Eukaryota</taxon>
        <taxon>Viridiplantae</taxon>
        <taxon>Streptophyta</taxon>
        <taxon>Embryophyta</taxon>
        <taxon>Tracheophyta</taxon>
        <taxon>Spermatophyta</taxon>
        <taxon>Magnoliopsida</taxon>
        <taxon>eudicotyledons</taxon>
        <taxon>Gunneridae</taxon>
        <taxon>Pentapetalae</taxon>
        <taxon>rosids</taxon>
        <taxon>malvids</taxon>
        <taxon>Brassicales</taxon>
        <taxon>Brassicaceae</taxon>
        <taxon>Arabideae</taxon>
        <taxon>Arabis</taxon>
    </lineage>
</organism>
<keyword evidence="4" id="KW-0805">Transcription regulation</keyword>
<dbReference type="InterPro" id="IPR000184">
    <property type="entry name" value="Bac_surfAg_D15"/>
</dbReference>
<dbReference type="AlphaFoldDB" id="A0A087H8N8"/>
<dbReference type="Gramene" id="KFK38490">
    <property type="protein sequence ID" value="KFK38490"/>
    <property type="gene ID" value="AALP_AA3G119900"/>
</dbReference>
<dbReference type="Pfam" id="PF02362">
    <property type="entry name" value="B3"/>
    <property type="match status" value="3"/>
</dbReference>
<dbReference type="PANTHER" id="PTHR31674:SF70">
    <property type="entry name" value="TF-B3 DOMAIN-CONTAINING PROTEIN"/>
    <property type="match status" value="1"/>
</dbReference>
<evidence type="ECO:0000256" key="3">
    <source>
        <dbReference type="ARBA" id="ARBA00022737"/>
    </source>
</evidence>
<keyword evidence="11" id="KW-1185">Reference proteome</keyword>
<dbReference type="PROSITE" id="PS50863">
    <property type="entry name" value="B3"/>
    <property type="match status" value="3"/>
</dbReference>
<proteinExistence type="predicted"/>
<dbReference type="Gene3D" id="2.40.330.10">
    <property type="entry name" value="DNA-binding pseudobarrel domain"/>
    <property type="match status" value="3"/>
</dbReference>
<evidence type="ECO:0000256" key="2">
    <source>
        <dbReference type="ARBA" id="ARBA00004370"/>
    </source>
</evidence>
<feature type="domain" description="TF-B3" evidence="9">
    <location>
        <begin position="11"/>
        <end position="105"/>
    </location>
</feature>
<dbReference type="PANTHER" id="PTHR31674">
    <property type="entry name" value="B3 DOMAIN-CONTAINING PROTEIN REM-LIKE 3-RELATED"/>
    <property type="match status" value="1"/>
</dbReference>
<protein>
    <recommendedName>
        <fullName evidence="9">TF-B3 domain-containing protein</fullName>
    </recommendedName>
</protein>
<evidence type="ECO:0000256" key="5">
    <source>
        <dbReference type="ARBA" id="ARBA00023125"/>
    </source>
</evidence>
<dbReference type="eggNOG" id="KOG2602">
    <property type="taxonomic scope" value="Eukaryota"/>
</dbReference>
<dbReference type="Gene3D" id="2.40.160.50">
    <property type="entry name" value="membrane protein fhac: a member of the omp85/tpsb transporter family"/>
    <property type="match status" value="1"/>
</dbReference>
<evidence type="ECO:0000256" key="8">
    <source>
        <dbReference type="ARBA" id="ARBA00023242"/>
    </source>
</evidence>
<feature type="domain" description="TF-B3" evidence="9">
    <location>
        <begin position="242"/>
        <end position="338"/>
    </location>
</feature>
<dbReference type="InterPro" id="IPR015300">
    <property type="entry name" value="DNA-bd_pseudobarrel_sf"/>
</dbReference>
<name>A0A087H8N8_ARAAL</name>
<dbReference type="InterPro" id="IPR003340">
    <property type="entry name" value="B3_DNA-bd"/>
</dbReference>
<evidence type="ECO:0000313" key="10">
    <source>
        <dbReference type="EMBL" id="KFK38490.1"/>
    </source>
</evidence>
<dbReference type="Pfam" id="PF01103">
    <property type="entry name" value="Omp85"/>
    <property type="match status" value="1"/>
</dbReference>
<dbReference type="EMBL" id="CM002871">
    <property type="protein sequence ID" value="KFK38490.1"/>
    <property type="molecule type" value="Genomic_DNA"/>
</dbReference>
<dbReference type="InterPro" id="IPR039218">
    <property type="entry name" value="REM_fam"/>
</dbReference>
<evidence type="ECO:0000256" key="6">
    <source>
        <dbReference type="ARBA" id="ARBA00023136"/>
    </source>
</evidence>
<keyword evidence="5" id="KW-0238">DNA-binding</keyword>
<evidence type="ECO:0000259" key="9">
    <source>
        <dbReference type="PROSITE" id="PS50863"/>
    </source>
</evidence>
<dbReference type="SMART" id="SM01019">
    <property type="entry name" value="B3"/>
    <property type="match status" value="3"/>
</dbReference>
<gene>
    <name evidence="10" type="ordered locus">AALP_Aa3g119900</name>
</gene>
<dbReference type="Proteomes" id="UP000029120">
    <property type="component" value="Chromosome 3"/>
</dbReference>
<keyword evidence="6" id="KW-0472">Membrane</keyword>
<dbReference type="GO" id="GO:0005634">
    <property type="term" value="C:nucleus"/>
    <property type="evidence" value="ECO:0007669"/>
    <property type="project" value="UniProtKB-SubCell"/>
</dbReference>
<dbReference type="GO" id="GO:0019867">
    <property type="term" value="C:outer membrane"/>
    <property type="evidence" value="ECO:0007669"/>
    <property type="project" value="InterPro"/>
</dbReference>
<feature type="domain" description="TF-B3" evidence="9">
    <location>
        <begin position="144"/>
        <end position="239"/>
    </location>
</feature>
<dbReference type="CDD" id="cd10017">
    <property type="entry name" value="B3_DNA"/>
    <property type="match status" value="3"/>
</dbReference>
<evidence type="ECO:0000256" key="4">
    <source>
        <dbReference type="ARBA" id="ARBA00023015"/>
    </source>
</evidence>
<keyword evidence="8" id="KW-0539">Nucleus</keyword>
<dbReference type="FunFam" id="2.40.330.10:FF:000009">
    <property type="entry name" value="Transcriptional factor B3 family protein"/>
    <property type="match status" value="1"/>
</dbReference>
<dbReference type="GO" id="GO:0003677">
    <property type="term" value="F:DNA binding"/>
    <property type="evidence" value="ECO:0007669"/>
    <property type="project" value="UniProtKB-KW"/>
</dbReference>
<keyword evidence="7" id="KW-0804">Transcription</keyword>
<dbReference type="Gene3D" id="3.10.20.310">
    <property type="entry name" value="membrane protein fhac"/>
    <property type="match status" value="1"/>
</dbReference>